<reference evidence="4 5" key="1">
    <citation type="journal article" date="2014" name="Am. J. Bot.">
        <title>Genome assembly and annotation for red clover (Trifolium pratense; Fabaceae).</title>
        <authorList>
            <person name="Istvanek J."/>
            <person name="Jaros M."/>
            <person name="Krenek A."/>
            <person name="Repkova J."/>
        </authorList>
    </citation>
    <scope>NUCLEOTIDE SEQUENCE [LARGE SCALE GENOMIC DNA]</scope>
    <source>
        <strain evidence="5">cv. Tatra</strain>
        <tissue evidence="4">Young leaves</tissue>
    </source>
</reference>
<accession>A0A2K3NWZ7</accession>
<evidence type="ECO:0000256" key="1">
    <source>
        <dbReference type="SAM" id="Coils"/>
    </source>
</evidence>
<evidence type="ECO:0000313" key="5">
    <source>
        <dbReference type="Proteomes" id="UP000236291"/>
    </source>
</evidence>
<gene>
    <name evidence="4" type="ORF">L195_g004059</name>
</gene>
<feature type="compositionally biased region" description="Polar residues" evidence="2">
    <location>
        <begin position="353"/>
        <end position="363"/>
    </location>
</feature>
<evidence type="ECO:0000313" key="4">
    <source>
        <dbReference type="EMBL" id="PNY07559.1"/>
    </source>
</evidence>
<dbReference type="ExpressionAtlas" id="A0A2K3NWZ7">
    <property type="expression patterns" value="baseline"/>
</dbReference>
<feature type="domain" description="Transposase (putative) gypsy type" evidence="3">
    <location>
        <begin position="90"/>
        <end position="151"/>
    </location>
</feature>
<reference evidence="4 5" key="2">
    <citation type="journal article" date="2017" name="Front. Plant Sci.">
        <title>Gene Classification and Mining of Molecular Markers Useful in Red Clover (Trifolium pratense) Breeding.</title>
        <authorList>
            <person name="Istvanek J."/>
            <person name="Dluhosova J."/>
            <person name="Dluhos P."/>
            <person name="Patkova L."/>
            <person name="Nedelnik J."/>
            <person name="Repkova J."/>
        </authorList>
    </citation>
    <scope>NUCLEOTIDE SEQUENCE [LARGE SCALE GENOMIC DNA]</scope>
    <source>
        <strain evidence="5">cv. Tatra</strain>
        <tissue evidence="4">Young leaves</tissue>
    </source>
</reference>
<dbReference type="PANTHER" id="PTHR31099:SF49">
    <property type="entry name" value="MYOSIN HEAVY CHAIN-LIKE PROTEIN"/>
    <property type="match status" value="1"/>
</dbReference>
<feature type="coiled-coil region" evidence="1">
    <location>
        <begin position="474"/>
        <end position="529"/>
    </location>
</feature>
<evidence type="ECO:0000259" key="3">
    <source>
        <dbReference type="Pfam" id="PF04195"/>
    </source>
</evidence>
<dbReference type="EMBL" id="ASHM01001955">
    <property type="protein sequence ID" value="PNY07559.1"/>
    <property type="molecule type" value="Genomic_DNA"/>
</dbReference>
<protein>
    <recommendedName>
        <fullName evidence="3">Transposase (putative) gypsy type domain-containing protein</fullName>
    </recommendedName>
</protein>
<comment type="caution">
    <text evidence="4">The sequence shown here is derived from an EMBL/GenBank/DDBJ whole genome shotgun (WGS) entry which is preliminary data.</text>
</comment>
<dbReference type="Proteomes" id="UP000236291">
    <property type="component" value="Unassembled WGS sequence"/>
</dbReference>
<dbReference type="AlphaFoldDB" id="A0A2K3NWZ7"/>
<organism evidence="4 5">
    <name type="scientific">Trifolium pratense</name>
    <name type="common">Red clover</name>
    <dbReference type="NCBI Taxonomy" id="57577"/>
    <lineage>
        <taxon>Eukaryota</taxon>
        <taxon>Viridiplantae</taxon>
        <taxon>Streptophyta</taxon>
        <taxon>Embryophyta</taxon>
        <taxon>Tracheophyta</taxon>
        <taxon>Spermatophyta</taxon>
        <taxon>Magnoliopsida</taxon>
        <taxon>eudicotyledons</taxon>
        <taxon>Gunneridae</taxon>
        <taxon>Pentapetalae</taxon>
        <taxon>rosids</taxon>
        <taxon>fabids</taxon>
        <taxon>Fabales</taxon>
        <taxon>Fabaceae</taxon>
        <taxon>Papilionoideae</taxon>
        <taxon>50 kb inversion clade</taxon>
        <taxon>NPAAA clade</taxon>
        <taxon>Hologalegina</taxon>
        <taxon>IRL clade</taxon>
        <taxon>Trifolieae</taxon>
        <taxon>Trifolium</taxon>
    </lineage>
</organism>
<proteinExistence type="predicted"/>
<dbReference type="InterPro" id="IPR007321">
    <property type="entry name" value="Transposase_28"/>
</dbReference>
<name>A0A2K3NWZ7_TRIPR</name>
<keyword evidence="1" id="KW-0175">Coiled coil</keyword>
<feature type="region of interest" description="Disordered" evidence="2">
    <location>
        <begin position="335"/>
        <end position="397"/>
    </location>
</feature>
<dbReference type="PANTHER" id="PTHR31099">
    <property type="entry name" value="OS06G0165300 PROTEIN"/>
    <property type="match status" value="1"/>
</dbReference>
<dbReference type="Pfam" id="PF04195">
    <property type="entry name" value="Transposase_28"/>
    <property type="match status" value="1"/>
</dbReference>
<sequence>MSDTEEVLEVPGQEKFKLVDCITDPELDWVAPEPRGIASVLTFDDHKLYTVVEQRRPNEPVNWTMRLAGDDERVCSSFDGHEFAMYEYVFKEMGFRLPFSPFAVSVLKALQVAPSQLHPNSWAFILAFEHLCVYKDVPLSLPLFFRIFKIQRKPTREEGRAPRQNWVSLKHHEDVKIFKMFVDSIKDFKERYYIIRPESDSARENLVDYEEEVDEQGAVRRDANGQVVIREVPKFPLSWTYTHFHKESKEYTIGDADLTPEDKAAFESLKAFVAGFVPGIWTTRKGVTITNARGEPMTSPRNINTRTLLKCKNAGEVKICLDKMESIAERILKAKKNEKASQSSKKKVESKAAQRTRSGTPSAQVIPHQVAGSGTPSSSIRPPPAKRTREEEPVEEVPTGMIGLEKFPVPRCFTVERFFEKYPPEVFAAERSAILNQEPEVRKQQHARDMAAVIRMVSSSLVLGDERDLLAGQVEAYQTRVDRLKGRINKLKADAEDYEEKKKHWGDKVEEHRKRGEELTAARAEIERLTAAMAPGEDEHAAAEGLTTRAELVKVIAQLSRDFVEGTEYAFKNAVQQIKLLNPEVDLVTQGMHVNGEVKDGQIVLPANLVLSDDEEDFGENEDQVHEQHDENFLVALFCQNFPRAGSNGAAVIVRARQVFEQVGVFVRARHVFVRASWELYKHLELFLSYANTGTLVYPSSQPEPPIASWVLGHGTGTMGSFQELSSSSRSSTSLMVN</sequence>
<evidence type="ECO:0000256" key="2">
    <source>
        <dbReference type="SAM" id="MobiDB-lite"/>
    </source>
</evidence>